<keyword evidence="4" id="KW-0411">Iron-sulfur</keyword>
<dbReference type="Proteomes" id="UP000305792">
    <property type="component" value="Unassembled WGS sequence"/>
</dbReference>
<dbReference type="OrthoDB" id="9782387at2"/>
<sequence length="444" mass="50068">MQLFVDRYIHLLEFEGRHYAFNSLSLDTWQLTPAEARLLGAHADGAEAADPDVDVASLIAEGLLVPERTEPGKAMRRLAESRESKARQGRGHFNNLRISLTERCNMACTYCFQQALYPDDQPRMSEETLTETLEWFIGQAEGDDVNIQYFGGEPMLEWPLIQLADAYVAKARDEGRIASYRQTMTTNGTVLTESRASWLLEREFDLIFSFDGPPEVNDRMRIFKSGRGTYEKAAEGIKRWAALGGSPSILMTATPQNLRRLPEYVRWFVEESGIEPALIALNSPQPTADGWETGGTELARVVFDMWLFCLENGVTFQAPGTFIPLHLRTKTPQSDHCIDGNLFQPEESTWPMYVSADGRRSLCLVHHNDHRVESPREADPIEFGRRWHFEGPTVDECDGCIASQICGGPCTLEKLLWGGDRLSSDRCDFMRTMTAKVITAERTA</sequence>
<dbReference type="InterPro" id="IPR013785">
    <property type="entry name" value="Aldolase_TIM"/>
</dbReference>
<dbReference type="Gene3D" id="3.20.20.70">
    <property type="entry name" value="Aldolase class I"/>
    <property type="match status" value="1"/>
</dbReference>
<accession>A0A4S8PDB7</accession>
<evidence type="ECO:0000256" key="5">
    <source>
        <dbReference type="ARBA" id="ARBA00023601"/>
    </source>
</evidence>
<dbReference type="EMBL" id="STGX01000008">
    <property type="protein sequence ID" value="THV28350.1"/>
    <property type="molecule type" value="Genomic_DNA"/>
</dbReference>
<dbReference type="GO" id="GO:0051536">
    <property type="term" value="F:iron-sulfur cluster binding"/>
    <property type="evidence" value="ECO:0007669"/>
    <property type="project" value="UniProtKB-KW"/>
</dbReference>
<reference evidence="7 8" key="1">
    <citation type="journal article" date="2018" name="Int. J. Syst. Evol. Microbiol.">
        <title>Glycomyces paridis sp. nov., isolated from the medicinal plant Paris polyphylla.</title>
        <authorList>
            <person name="Fang X.M."/>
            <person name="Bai J.L."/>
            <person name="Su J."/>
            <person name="Zhao L.L."/>
            <person name="Liu H.Y."/>
            <person name="Ma B.P."/>
            <person name="Zhang Y.Q."/>
            <person name="Yu L.Y."/>
        </authorList>
    </citation>
    <scope>NUCLEOTIDE SEQUENCE [LARGE SCALE GENOMIC DNA]</scope>
    <source>
        <strain evidence="7 8">CPCC 204357</strain>
    </source>
</reference>
<evidence type="ECO:0000259" key="6">
    <source>
        <dbReference type="Pfam" id="PF04055"/>
    </source>
</evidence>
<dbReference type="PANTHER" id="PTHR43273">
    <property type="entry name" value="ANAEROBIC SULFATASE-MATURATING ENZYME HOMOLOG ASLB-RELATED"/>
    <property type="match status" value="1"/>
</dbReference>
<protein>
    <submittedName>
        <fullName evidence="7">Radical SAM protein</fullName>
    </submittedName>
</protein>
<dbReference type="InterPro" id="IPR007197">
    <property type="entry name" value="rSAM"/>
</dbReference>
<dbReference type="GO" id="GO:0016491">
    <property type="term" value="F:oxidoreductase activity"/>
    <property type="evidence" value="ECO:0007669"/>
    <property type="project" value="InterPro"/>
</dbReference>
<dbReference type="Pfam" id="PF04055">
    <property type="entry name" value="Radical_SAM"/>
    <property type="match status" value="1"/>
</dbReference>
<keyword evidence="2" id="KW-0479">Metal-binding</keyword>
<dbReference type="CDD" id="cd01335">
    <property type="entry name" value="Radical_SAM"/>
    <property type="match status" value="1"/>
</dbReference>
<dbReference type="InterPro" id="IPR058240">
    <property type="entry name" value="rSAM_sf"/>
</dbReference>
<name>A0A4S8PDB7_9ACTN</name>
<proteinExistence type="inferred from homology"/>
<dbReference type="SFLD" id="SFLDG01386">
    <property type="entry name" value="main_SPASM_domain-containing"/>
    <property type="match status" value="1"/>
</dbReference>
<dbReference type="AlphaFoldDB" id="A0A4S8PDB7"/>
<keyword evidence="3" id="KW-0408">Iron</keyword>
<gene>
    <name evidence="7" type="ORF">E9998_12130</name>
</gene>
<keyword evidence="1" id="KW-0949">S-adenosyl-L-methionine</keyword>
<dbReference type="RefSeq" id="WP_136529961.1">
    <property type="nucleotide sequence ID" value="NZ_STGX01000008.1"/>
</dbReference>
<evidence type="ECO:0000313" key="7">
    <source>
        <dbReference type="EMBL" id="THV28350.1"/>
    </source>
</evidence>
<evidence type="ECO:0000313" key="8">
    <source>
        <dbReference type="Proteomes" id="UP000305792"/>
    </source>
</evidence>
<evidence type="ECO:0000256" key="4">
    <source>
        <dbReference type="ARBA" id="ARBA00023014"/>
    </source>
</evidence>
<evidence type="ECO:0000256" key="3">
    <source>
        <dbReference type="ARBA" id="ARBA00023004"/>
    </source>
</evidence>
<organism evidence="7 8">
    <name type="scientific">Glycomyces paridis</name>
    <dbReference type="NCBI Taxonomy" id="2126555"/>
    <lineage>
        <taxon>Bacteria</taxon>
        <taxon>Bacillati</taxon>
        <taxon>Actinomycetota</taxon>
        <taxon>Actinomycetes</taxon>
        <taxon>Glycomycetales</taxon>
        <taxon>Glycomycetaceae</taxon>
        <taxon>Glycomyces</taxon>
    </lineage>
</organism>
<evidence type="ECO:0000256" key="1">
    <source>
        <dbReference type="ARBA" id="ARBA00022691"/>
    </source>
</evidence>
<keyword evidence="8" id="KW-1185">Reference proteome</keyword>
<dbReference type="InterPro" id="IPR023867">
    <property type="entry name" value="Sulphatase_maturase_rSAM"/>
</dbReference>
<comment type="similarity">
    <text evidence="5">Belongs to the radical SAM superfamily. Anaerobic sulfatase-maturating enzyme family.</text>
</comment>
<dbReference type="SFLD" id="SFLDS00029">
    <property type="entry name" value="Radical_SAM"/>
    <property type="match status" value="1"/>
</dbReference>
<comment type="caution">
    <text evidence="7">The sequence shown here is derived from an EMBL/GenBank/DDBJ whole genome shotgun (WGS) entry which is preliminary data.</text>
</comment>
<dbReference type="SUPFAM" id="SSF102114">
    <property type="entry name" value="Radical SAM enzymes"/>
    <property type="match status" value="1"/>
</dbReference>
<feature type="domain" description="Radical SAM core" evidence="6">
    <location>
        <begin position="98"/>
        <end position="267"/>
    </location>
</feature>
<dbReference type="SFLD" id="SFLDG01384">
    <property type="entry name" value="thioether_bond_formation_requi"/>
    <property type="match status" value="1"/>
</dbReference>
<evidence type="ECO:0000256" key="2">
    <source>
        <dbReference type="ARBA" id="ARBA00022723"/>
    </source>
</evidence>
<dbReference type="PANTHER" id="PTHR43273:SF3">
    <property type="entry name" value="ANAEROBIC SULFATASE-MATURATING ENZYME HOMOLOG ASLB-RELATED"/>
    <property type="match status" value="1"/>
</dbReference>
<dbReference type="GO" id="GO:0046872">
    <property type="term" value="F:metal ion binding"/>
    <property type="evidence" value="ECO:0007669"/>
    <property type="project" value="UniProtKB-KW"/>
</dbReference>
<dbReference type="SFLD" id="SFLDG01067">
    <property type="entry name" value="SPASM/twitch_domain_containing"/>
    <property type="match status" value="1"/>
</dbReference>